<organism evidence="7">
    <name type="scientific">uncultured Caudovirales phage</name>
    <dbReference type="NCBI Taxonomy" id="2100421"/>
    <lineage>
        <taxon>Viruses</taxon>
        <taxon>Duplodnaviria</taxon>
        <taxon>Heunggongvirae</taxon>
        <taxon>Uroviricota</taxon>
        <taxon>Caudoviricetes</taxon>
        <taxon>Peduoviridae</taxon>
        <taxon>Maltschvirus</taxon>
        <taxon>Maltschvirus maltsch</taxon>
    </lineage>
</organism>
<evidence type="ECO:0000313" key="2">
    <source>
        <dbReference type="EMBL" id="CAB4169443.1"/>
    </source>
</evidence>
<dbReference type="EMBL" id="LR797365">
    <property type="protein sequence ID" value="CAB4210785.1"/>
    <property type="molecule type" value="Genomic_DNA"/>
</dbReference>
<dbReference type="EMBL" id="LR797154">
    <property type="protein sequence ID" value="CAB4190248.1"/>
    <property type="molecule type" value="Genomic_DNA"/>
</dbReference>
<dbReference type="EMBL" id="LR797015">
    <property type="protein sequence ID" value="CAB4181198.1"/>
    <property type="molecule type" value="Genomic_DNA"/>
</dbReference>
<accession>A0A6J7X9R3</accession>
<gene>
    <name evidence="3" type="ORF">UFOVP1064_17</name>
    <name evidence="4" type="ORF">UFOVP1197_46</name>
    <name evidence="5" type="ORF">UFOVP1294_44</name>
    <name evidence="6" type="ORF">UFOVP1412_47</name>
    <name evidence="7" type="ORF">UFOVP1515_24</name>
    <name evidence="1" type="ORF">UFOVP659_58</name>
    <name evidence="2" type="ORF">UFOVP885_37</name>
</gene>
<sequence length="302" mass="33627">MAEHYEVAKLEEQTEEQFNTRSRGTHGVTIDGFVAALKAEMPYLKFRSTQAYNNEVAVYREGDALAMGWIGYGDYSPGVSSVKRYTVFSINIDNGKYSKSSTQRNMAMTTDLGKAVKLVKKHLRPIPTEVTAKHSLTELNYAYSEAHKGARKLLDESRRAIVGASGDVFLNPALENVFALLRMQEQPIGDAVFNEHVNNYFIAKDAMAEAKTLHGDVYFVHPQMKFGEPVYNLVSITWNQTVPSVLPRFHVMESLAAAYAAAVGVDMEAIKGRVAVLHMMQTNEFVVGVGMKVDANRYFVVV</sequence>
<evidence type="ECO:0000313" key="5">
    <source>
        <dbReference type="EMBL" id="CAB4195871.1"/>
    </source>
</evidence>
<evidence type="ECO:0000313" key="1">
    <source>
        <dbReference type="EMBL" id="CAB4156352.1"/>
    </source>
</evidence>
<dbReference type="EMBL" id="LR796628">
    <property type="protein sequence ID" value="CAB4156352.1"/>
    <property type="molecule type" value="Genomic_DNA"/>
</dbReference>
<protein>
    <submittedName>
        <fullName evidence="7">Uncharacterized protein</fullName>
    </submittedName>
</protein>
<name>A0A6J7X9R3_9CAUD</name>
<evidence type="ECO:0000313" key="7">
    <source>
        <dbReference type="EMBL" id="CAB5226708.1"/>
    </source>
</evidence>
<evidence type="ECO:0000313" key="4">
    <source>
        <dbReference type="EMBL" id="CAB4190248.1"/>
    </source>
</evidence>
<evidence type="ECO:0000313" key="6">
    <source>
        <dbReference type="EMBL" id="CAB4210785.1"/>
    </source>
</evidence>
<dbReference type="EMBL" id="LR798365">
    <property type="protein sequence ID" value="CAB5226708.1"/>
    <property type="molecule type" value="Genomic_DNA"/>
</dbReference>
<reference evidence="7" key="1">
    <citation type="submission" date="2020-05" db="EMBL/GenBank/DDBJ databases">
        <authorList>
            <person name="Chiriac C."/>
            <person name="Salcher M."/>
            <person name="Ghai R."/>
            <person name="Kavagutti S V."/>
        </authorList>
    </citation>
    <scope>NUCLEOTIDE SEQUENCE</scope>
</reference>
<dbReference type="EMBL" id="LR797241">
    <property type="protein sequence ID" value="CAB4195871.1"/>
    <property type="molecule type" value="Genomic_DNA"/>
</dbReference>
<evidence type="ECO:0000313" key="3">
    <source>
        <dbReference type="EMBL" id="CAB4181198.1"/>
    </source>
</evidence>
<dbReference type="EMBL" id="LR796846">
    <property type="protein sequence ID" value="CAB4169443.1"/>
    <property type="molecule type" value="Genomic_DNA"/>
</dbReference>
<proteinExistence type="predicted"/>